<reference evidence="2 3" key="1">
    <citation type="submission" date="2016-11" db="EMBL/GenBank/DDBJ databases">
        <authorList>
            <person name="Jaros S."/>
            <person name="Januszkiewicz K."/>
            <person name="Wedrychowicz H."/>
        </authorList>
    </citation>
    <scope>NUCLEOTIDE SEQUENCE [LARGE SCALE GENOMIC DNA]</scope>
    <source>
        <strain evidence="2 3">DSM 21986</strain>
    </source>
</reference>
<name>A0A1M5GRQ6_9BACT</name>
<organism evidence="2 3">
    <name type="scientific">Fodinibius roseus</name>
    <dbReference type="NCBI Taxonomy" id="1194090"/>
    <lineage>
        <taxon>Bacteria</taxon>
        <taxon>Pseudomonadati</taxon>
        <taxon>Balneolota</taxon>
        <taxon>Balneolia</taxon>
        <taxon>Balneolales</taxon>
        <taxon>Balneolaceae</taxon>
        <taxon>Fodinibius</taxon>
    </lineage>
</organism>
<accession>A0A1M5GRQ6</accession>
<sequence length="102" mass="11731">MSEGYREGMCLLYLMRRGCDAALCIRTTDTHFAPKTCYMVEGFFYPALFTPSHNILHRVFINHQFWSISKPEGMQNGSILTRPRCTASPENHYQPGEIENPT</sequence>
<feature type="region of interest" description="Disordered" evidence="1">
    <location>
        <begin position="79"/>
        <end position="102"/>
    </location>
</feature>
<evidence type="ECO:0000313" key="2">
    <source>
        <dbReference type="EMBL" id="SHG06361.1"/>
    </source>
</evidence>
<evidence type="ECO:0000313" key="3">
    <source>
        <dbReference type="Proteomes" id="UP000184041"/>
    </source>
</evidence>
<protein>
    <submittedName>
        <fullName evidence="2">Uncharacterized protein</fullName>
    </submittedName>
</protein>
<proteinExistence type="predicted"/>
<dbReference type="Proteomes" id="UP000184041">
    <property type="component" value="Unassembled WGS sequence"/>
</dbReference>
<dbReference type="AlphaFoldDB" id="A0A1M5GRQ6"/>
<gene>
    <name evidence="2" type="ORF">SAMN05443144_11812</name>
</gene>
<dbReference type="EMBL" id="FQUS01000018">
    <property type="protein sequence ID" value="SHG06361.1"/>
    <property type="molecule type" value="Genomic_DNA"/>
</dbReference>
<evidence type="ECO:0000256" key="1">
    <source>
        <dbReference type="SAM" id="MobiDB-lite"/>
    </source>
</evidence>
<keyword evidence="3" id="KW-1185">Reference proteome</keyword>